<protein>
    <submittedName>
        <fullName evidence="2">Uncharacterized protein</fullName>
    </submittedName>
</protein>
<dbReference type="EMBL" id="HBGB01030180">
    <property type="protein sequence ID" value="CAD9062630.1"/>
    <property type="molecule type" value="Transcribed_RNA"/>
</dbReference>
<feature type="region of interest" description="Disordered" evidence="1">
    <location>
        <begin position="197"/>
        <end position="220"/>
    </location>
</feature>
<gene>
    <name evidence="2" type="ORF">VBRA1451_LOCUS17700</name>
</gene>
<evidence type="ECO:0000256" key="1">
    <source>
        <dbReference type="SAM" id="MobiDB-lite"/>
    </source>
</evidence>
<reference evidence="2" key="1">
    <citation type="submission" date="2021-01" db="EMBL/GenBank/DDBJ databases">
        <authorList>
            <person name="Corre E."/>
            <person name="Pelletier E."/>
            <person name="Niang G."/>
            <person name="Scheremetjew M."/>
            <person name="Finn R."/>
            <person name="Kale V."/>
            <person name="Holt S."/>
            <person name="Cochrane G."/>
            <person name="Meng A."/>
            <person name="Brown T."/>
            <person name="Cohen L."/>
        </authorList>
    </citation>
    <scope>NUCLEOTIDE SEQUENCE</scope>
    <source>
        <strain evidence="2">CCMP3346</strain>
    </source>
</reference>
<proteinExistence type="predicted"/>
<dbReference type="AlphaFoldDB" id="A0A7S1P583"/>
<organism evidence="2">
    <name type="scientific">Vitrella brassicaformis</name>
    <dbReference type="NCBI Taxonomy" id="1169539"/>
    <lineage>
        <taxon>Eukaryota</taxon>
        <taxon>Sar</taxon>
        <taxon>Alveolata</taxon>
        <taxon>Colpodellida</taxon>
        <taxon>Vitrellaceae</taxon>
        <taxon>Vitrella</taxon>
    </lineage>
</organism>
<accession>A0A7S1P583</accession>
<evidence type="ECO:0000313" key="2">
    <source>
        <dbReference type="EMBL" id="CAD9062630.1"/>
    </source>
</evidence>
<sequence length="238" mass="26505">MLPCLPQGLEAQFERLNRCQLRWMCRSTPSPSCSASSARCDSWSRAARRKQTTGEEEQHKRKSAEKAMSFITPRRPLTRPSPRLYGMSSHRQPQRRKRGDQQTTSTRCFKALAIANPTLPPTSEGAKDGKALRNTTQEAQQIGHVAKGKQLFRRPSVGEELWMVGGRGGDVEFIRDGSGHTVGSTWRAAAELQRTHDVEQGVASEKRDGQERARFVEGPPTFDDCSARVGGWVSDVGR</sequence>
<feature type="compositionally biased region" description="Basic and acidic residues" evidence="1">
    <location>
        <begin position="197"/>
        <end position="215"/>
    </location>
</feature>
<feature type="region of interest" description="Disordered" evidence="1">
    <location>
        <begin position="27"/>
        <end position="105"/>
    </location>
</feature>
<feature type="compositionally biased region" description="Low complexity" evidence="1">
    <location>
        <begin position="72"/>
        <end position="84"/>
    </location>
</feature>
<name>A0A7S1P583_9ALVE</name>
<feature type="compositionally biased region" description="Low complexity" evidence="1">
    <location>
        <begin position="27"/>
        <end position="45"/>
    </location>
</feature>